<name>A0A3G9JWA0_9FIRM</name>
<dbReference type="InterPro" id="IPR011335">
    <property type="entry name" value="Restrct_endonuc-II-like"/>
</dbReference>
<dbReference type="AlphaFoldDB" id="A0A3G9JWA0"/>
<dbReference type="InterPro" id="IPR014833">
    <property type="entry name" value="TnsA_N"/>
</dbReference>
<sequence length="241" mass="27979">MARKPSKATKISKGYGRGNGKDYSAWEHANEHPNGAGTRVQAVDWKTGRTVDLLSQGEYRVWLWLRFNDDVVDINEQYPLDKNETDYIASLLGVGYSKNPNYIMSTDFLVTYSDGHKEAISVKPNKKALENKRKFNNTCIEKVYWENHGIKFRMAYSDNIDRRITDNIRLVTRYYDPDSVIDNITAMKHLIATKRFAIELNQIIDYKALAESIINDEIMNKIEKEKQMNKRKKLVDDIFGK</sequence>
<organism evidence="2 3">
    <name type="scientific">Intestinibaculum porci</name>
    <dbReference type="NCBI Taxonomy" id="2487118"/>
    <lineage>
        <taxon>Bacteria</taxon>
        <taxon>Bacillati</taxon>
        <taxon>Bacillota</taxon>
        <taxon>Erysipelotrichia</taxon>
        <taxon>Erysipelotrichales</taxon>
        <taxon>Erysipelotrichaceae</taxon>
        <taxon>Intestinibaculum</taxon>
    </lineage>
</organism>
<dbReference type="Gene3D" id="3.40.1350.10">
    <property type="match status" value="1"/>
</dbReference>
<keyword evidence="3" id="KW-1185">Reference proteome</keyword>
<evidence type="ECO:0000259" key="1">
    <source>
        <dbReference type="Pfam" id="PF08722"/>
    </source>
</evidence>
<dbReference type="InterPro" id="IPR011856">
    <property type="entry name" value="tRNA_endonuc-like_dom_sf"/>
</dbReference>
<proteinExistence type="predicted"/>
<dbReference type="Proteomes" id="UP000268059">
    <property type="component" value="Chromosome"/>
</dbReference>
<gene>
    <name evidence="2" type="ORF">SG0102_20180</name>
</gene>
<feature type="domain" description="TnsA endonuclease N-terminal" evidence="1">
    <location>
        <begin position="68"/>
        <end position="154"/>
    </location>
</feature>
<dbReference type="SUPFAM" id="SSF52980">
    <property type="entry name" value="Restriction endonuclease-like"/>
    <property type="match status" value="1"/>
</dbReference>
<dbReference type="GO" id="GO:0003676">
    <property type="term" value="F:nucleic acid binding"/>
    <property type="evidence" value="ECO:0007669"/>
    <property type="project" value="InterPro"/>
</dbReference>
<dbReference type="EMBL" id="AP019309">
    <property type="protein sequence ID" value="BBH27084.1"/>
    <property type="molecule type" value="Genomic_DNA"/>
</dbReference>
<evidence type="ECO:0000313" key="3">
    <source>
        <dbReference type="Proteomes" id="UP000268059"/>
    </source>
</evidence>
<dbReference type="InParanoid" id="A0A3G9JWA0"/>
<dbReference type="OrthoDB" id="5291587at2"/>
<dbReference type="Pfam" id="PF08722">
    <property type="entry name" value="Tn7_TnsA-like_N"/>
    <property type="match status" value="1"/>
</dbReference>
<evidence type="ECO:0000313" key="2">
    <source>
        <dbReference type="EMBL" id="BBH27084.1"/>
    </source>
</evidence>
<dbReference type="KEGG" id="ebm:SG0102_20180"/>
<dbReference type="RefSeq" id="WP_125119848.1">
    <property type="nucleotide sequence ID" value="NZ_AP019309.1"/>
</dbReference>
<reference evidence="2 3" key="1">
    <citation type="submission" date="2018-11" db="EMBL/GenBank/DDBJ databases">
        <title>Novel Erysipelotrichaceae bacterium isolated from small intestine of a swine.</title>
        <authorList>
            <person name="Kim J.S."/>
            <person name="Choe H."/>
            <person name="Lee Y.R."/>
            <person name="Kim K.M."/>
            <person name="Park D.S."/>
        </authorList>
    </citation>
    <scope>NUCLEOTIDE SEQUENCE [LARGE SCALE GENOMIC DNA]</scope>
    <source>
        <strain evidence="2 3">SG0102</strain>
    </source>
</reference>
<protein>
    <recommendedName>
        <fullName evidence="1">TnsA endonuclease N-terminal domain-containing protein</fullName>
    </recommendedName>
</protein>
<accession>A0A3G9JWA0</accession>